<dbReference type="PANTHER" id="PTHR11638">
    <property type="entry name" value="ATP-DEPENDENT CLP PROTEASE"/>
    <property type="match status" value="1"/>
</dbReference>
<evidence type="ECO:0000256" key="4">
    <source>
        <dbReference type="ARBA" id="ARBA00022840"/>
    </source>
</evidence>
<dbReference type="Gene3D" id="4.10.860.10">
    <property type="entry name" value="UVR domain"/>
    <property type="match status" value="1"/>
</dbReference>
<evidence type="ECO:0000256" key="10">
    <source>
        <dbReference type="RuleBase" id="RU004432"/>
    </source>
</evidence>
<feature type="domain" description="Clp R" evidence="14">
    <location>
        <begin position="2"/>
        <end position="144"/>
    </location>
</feature>
<dbReference type="PROSITE" id="PS50151">
    <property type="entry name" value="UVR"/>
    <property type="match status" value="1"/>
</dbReference>
<keyword evidence="4 10" id="KW-0067">ATP-binding</keyword>
<dbReference type="CDD" id="cd00009">
    <property type="entry name" value="AAA"/>
    <property type="match status" value="1"/>
</dbReference>
<dbReference type="Gene3D" id="1.10.8.60">
    <property type="match status" value="2"/>
</dbReference>
<dbReference type="InterPro" id="IPR028299">
    <property type="entry name" value="ClpA/B_CS2"/>
</dbReference>
<dbReference type="PRINTS" id="PR00300">
    <property type="entry name" value="CLPPROTEASEA"/>
</dbReference>
<evidence type="ECO:0000313" key="16">
    <source>
        <dbReference type="Proteomes" id="UP001484097"/>
    </source>
</evidence>
<evidence type="ECO:0000256" key="2">
    <source>
        <dbReference type="ARBA" id="ARBA00022737"/>
    </source>
</evidence>
<protein>
    <submittedName>
        <fullName evidence="15">ATP-dependent Clp protease ATP-binding subunit</fullName>
    </submittedName>
</protein>
<keyword evidence="7 10" id="KW-0143">Chaperone</keyword>
<evidence type="ECO:0000256" key="9">
    <source>
        <dbReference type="PROSITE-ProRule" id="PRU01251"/>
    </source>
</evidence>
<feature type="coiled-coil region" evidence="11">
    <location>
        <begin position="425"/>
        <end position="471"/>
    </location>
</feature>
<evidence type="ECO:0000256" key="6">
    <source>
        <dbReference type="ARBA" id="ARBA00023054"/>
    </source>
</evidence>
<sequence>MFERFTDRARRVVVLAQEEARMLNHSYIGTEHILLGLIHEGEGVAAKALESLNISLGAVREQVQEIIGQGQQTPSGHIPFTPRAKKVLELSLREALQLGHNYIGTEHILLGLIREGEGVAAQVLVKLGADLNRVRQTVIQLLSGYQGGTGGKETAGAGVSAGGQSEGAPAGSVVLDQFGRNLTAAAREGKLDPVIGRSQEMERVMQVLSRRTKNNPVLIGEPGVGKTAVVEGLAQAIVRNDVPETLMDKQLYTLDLGSLVAGSRYRGDFEERLKKVLKEIRTRGDIILFIDEIHTLVGAGAAEGAIDAASILKPMLARGELQTIGATTLDEYRKHIEKDAALERRFQPIQVNEPSVDETTEILRGLRDRYEAHHRVSITDGALKAAATLADRYVSDRFLPDKAIDLIDEAGARLRIKRMTTPPEIKEYEARIAEVRAEKEAAIDGQDFEGAANLRDAEQKLTDERNQKEEEWRTSVSEGIAEVDDDLIAEVLSTSTGIPVFKLTEEETDRLRNMEAELHHRVIGQNEAIASLSQAIRRTRAGLKDPNRPSGSFIFAGPTGVGKTELAKALAEFLFGDEEALITLDMSEFQEKHTVSRLFGAPPGYVGYEEGGQLTEKVRRRPFSVVLFDEVEKAHADLFNSLLQILEDGRLTDSQGRVVDFKNTVIIMTTNLGTKDISKGVMTGFQSAADTQTGYDRMKGKVQEELRQHFRPEFLNRVDDVIVFPQLSKGEIVQIVDLFVARLQKRLDDQDLTISVSTPAKEFLADRGYDPAMGARPLRRTIQHLVEDQLSERILFGEITPGSAISVDLEGEGETGKLTFSVSHQPAALDPAPEHGEIEASAAGQ</sequence>
<dbReference type="InterPro" id="IPR004176">
    <property type="entry name" value="Clp_R_N"/>
</dbReference>
<dbReference type="InterPro" id="IPR019489">
    <property type="entry name" value="Clp_ATPase_C"/>
</dbReference>
<dbReference type="InterPro" id="IPR018368">
    <property type="entry name" value="ClpA/B_CS1"/>
</dbReference>
<keyword evidence="15" id="KW-0378">Hydrolase</keyword>
<dbReference type="PANTHER" id="PTHR11638:SF175">
    <property type="entry name" value="ATP-DEPENDENT CLP PROTEASE, ATP-BINDING SUBUNIT CLPC"/>
    <property type="match status" value="1"/>
</dbReference>
<feature type="domain" description="UVR" evidence="13">
    <location>
        <begin position="429"/>
        <end position="464"/>
    </location>
</feature>
<dbReference type="EMBL" id="JBDXMX010000002">
    <property type="protein sequence ID" value="MEO9247002.1"/>
    <property type="molecule type" value="Genomic_DNA"/>
</dbReference>
<dbReference type="GO" id="GO:0008233">
    <property type="term" value="F:peptidase activity"/>
    <property type="evidence" value="ECO:0007669"/>
    <property type="project" value="UniProtKB-KW"/>
</dbReference>
<proteinExistence type="inferred from homology"/>
<dbReference type="InterPro" id="IPR001943">
    <property type="entry name" value="UVR_dom"/>
</dbReference>
<dbReference type="Pfam" id="PF10431">
    <property type="entry name" value="ClpB_D2-small"/>
    <property type="match status" value="1"/>
</dbReference>
<reference evidence="15 16" key="1">
    <citation type="submission" date="2024-05" db="EMBL/GenBank/DDBJ databases">
        <authorList>
            <person name="Yi C."/>
        </authorList>
    </citation>
    <scope>NUCLEOTIDE SEQUENCE [LARGE SCALE GENOMIC DNA]</scope>
    <source>
        <strain evidence="15 16">XS13</strain>
    </source>
</reference>
<dbReference type="InterPro" id="IPR027417">
    <property type="entry name" value="P-loop_NTPase"/>
</dbReference>
<dbReference type="PROSITE" id="PS00871">
    <property type="entry name" value="CLPAB_2"/>
    <property type="match status" value="1"/>
</dbReference>
<dbReference type="SMART" id="SM01086">
    <property type="entry name" value="ClpB_D2-small"/>
    <property type="match status" value="1"/>
</dbReference>
<evidence type="ECO:0000256" key="12">
    <source>
        <dbReference type="SAM" id="MobiDB-lite"/>
    </source>
</evidence>
<dbReference type="InterPro" id="IPR041546">
    <property type="entry name" value="ClpA/ClpB_AAA_lid"/>
</dbReference>
<dbReference type="Pfam" id="PF07724">
    <property type="entry name" value="AAA_2"/>
    <property type="match status" value="1"/>
</dbReference>
<organism evidence="15 16">
    <name type="scientific">Citricoccus nitrophenolicus</name>
    <dbReference type="NCBI Taxonomy" id="863575"/>
    <lineage>
        <taxon>Bacteria</taxon>
        <taxon>Bacillati</taxon>
        <taxon>Actinomycetota</taxon>
        <taxon>Actinomycetes</taxon>
        <taxon>Micrococcales</taxon>
        <taxon>Micrococcaceae</taxon>
        <taxon>Citricoccus</taxon>
    </lineage>
</organism>
<dbReference type="Pfam" id="PF00004">
    <property type="entry name" value="AAA"/>
    <property type="match status" value="1"/>
</dbReference>
<dbReference type="SUPFAM" id="SSF81923">
    <property type="entry name" value="Double Clp-N motif"/>
    <property type="match status" value="1"/>
</dbReference>
<dbReference type="InterPro" id="IPR001270">
    <property type="entry name" value="ClpA/B"/>
</dbReference>
<accession>A0ABV0IHR5</accession>
<evidence type="ECO:0000256" key="1">
    <source>
        <dbReference type="ARBA" id="ARBA00008675"/>
    </source>
</evidence>
<dbReference type="Gene3D" id="3.40.50.300">
    <property type="entry name" value="P-loop containing nucleotide triphosphate hydrolases"/>
    <property type="match status" value="2"/>
</dbReference>
<keyword evidence="6 11" id="KW-0175">Coiled coil</keyword>
<evidence type="ECO:0000256" key="7">
    <source>
        <dbReference type="ARBA" id="ARBA00023186"/>
    </source>
</evidence>
<comment type="similarity">
    <text evidence="1 10">Belongs to the ClpA/ClpB family.</text>
</comment>
<dbReference type="CDD" id="cd19499">
    <property type="entry name" value="RecA-like_ClpB_Hsp104-like"/>
    <property type="match status" value="1"/>
</dbReference>
<feature type="region of interest" description="Disordered" evidence="12">
    <location>
        <begin position="824"/>
        <end position="845"/>
    </location>
</feature>
<dbReference type="SMART" id="SM00382">
    <property type="entry name" value="AAA"/>
    <property type="match status" value="2"/>
</dbReference>
<dbReference type="PROSITE" id="PS00870">
    <property type="entry name" value="CLPAB_1"/>
    <property type="match status" value="1"/>
</dbReference>
<dbReference type="InterPro" id="IPR036628">
    <property type="entry name" value="Clp_N_dom_sf"/>
</dbReference>
<dbReference type="Proteomes" id="UP001484097">
    <property type="component" value="Unassembled WGS sequence"/>
</dbReference>
<comment type="caution">
    <text evidence="15">The sequence shown here is derived from an EMBL/GenBank/DDBJ whole genome shotgun (WGS) entry which is preliminary data.</text>
</comment>
<dbReference type="GO" id="GO:0006508">
    <property type="term" value="P:proteolysis"/>
    <property type="evidence" value="ECO:0007669"/>
    <property type="project" value="UniProtKB-KW"/>
</dbReference>
<keyword evidence="15" id="KW-0645">Protease</keyword>
<dbReference type="SUPFAM" id="SSF52540">
    <property type="entry name" value="P-loop containing nucleoside triphosphate hydrolases"/>
    <property type="match status" value="2"/>
</dbReference>
<evidence type="ECO:0000256" key="3">
    <source>
        <dbReference type="ARBA" id="ARBA00022741"/>
    </source>
</evidence>
<evidence type="ECO:0000256" key="5">
    <source>
        <dbReference type="ARBA" id="ARBA00023016"/>
    </source>
</evidence>
<keyword evidence="2 9" id="KW-0677">Repeat</keyword>
<evidence type="ECO:0000259" key="14">
    <source>
        <dbReference type="PROSITE" id="PS51903"/>
    </source>
</evidence>
<evidence type="ECO:0000256" key="11">
    <source>
        <dbReference type="SAM" id="Coils"/>
    </source>
</evidence>
<keyword evidence="5" id="KW-0346">Stress response</keyword>
<evidence type="ECO:0000259" key="13">
    <source>
        <dbReference type="PROSITE" id="PS50151"/>
    </source>
</evidence>
<keyword evidence="3 10" id="KW-0547">Nucleotide-binding</keyword>
<dbReference type="Gene3D" id="1.10.1780.10">
    <property type="entry name" value="Clp, N-terminal domain"/>
    <property type="match status" value="1"/>
</dbReference>
<dbReference type="RefSeq" id="WP_309814337.1">
    <property type="nucleotide sequence ID" value="NZ_JBDXMX010000002.1"/>
</dbReference>
<dbReference type="InterPro" id="IPR003959">
    <property type="entry name" value="ATPase_AAA_core"/>
</dbReference>
<gene>
    <name evidence="15" type="ORF">ABDK96_04850</name>
</gene>
<comment type="subunit">
    <text evidence="8">Homohexamer. The oligomerization is ATP-dependent.</text>
</comment>
<dbReference type="InterPro" id="IPR003593">
    <property type="entry name" value="AAA+_ATPase"/>
</dbReference>
<evidence type="ECO:0000313" key="15">
    <source>
        <dbReference type="EMBL" id="MEO9247002.1"/>
    </source>
</evidence>
<dbReference type="GO" id="GO:0005524">
    <property type="term" value="F:ATP binding"/>
    <property type="evidence" value="ECO:0007669"/>
    <property type="project" value="UniProtKB-KW"/>
</dbReference>
<keyword evidence="16" id="KW-1185">Reference proteome</keyword>
<dbReference type="PROSITE" id="PS51903">
    <property type="entry name" value="CLP_R"/>
    <property type="match status" value="1"/>
</dbReference>
<name>A0ABV0IHR5_9MICC</name>
<dbReference type="Pfam" id="PF02861">
    <property type="entry name" value="Clp_N"/>
    <property type="match status" value="1"/>
</dbReference>
<dbReference type="InterPro" id="IPR050130">
    <property type="entry name" value="ClpA_ClpB"/>
</dbReference>
<evidence type="ECO:0000256" key="8">
    <source>
        <dbReference type="ARBA" id="ARBA00026057"/>
    </source>
</evidence>
<dbReference type="Pfam" id="PF17871">
    <property type="entry name" value="AAA_lid_9"/>
    <property type="match status" value="1"/>
</dbReference>